<evidence type="ECO:0000256" key="5">
    <source>
        <dbReference type="ARBA" id="ARBA00023163"/>
    </source>
</evidence>
<name>A0A9P6I409_9PEZI</name>
<dbReference type="EMBL" id="JAATWM020000016">
    <property type="protein sequence ID" value="KAF9876938.1"/>
    <property type="molecule type" value="Genomic_DNA"/>
</dbReference>
<evidence type="ECO:0000256" key="3">
    <source>
        <dbReference type="ARBA" id="ARBA00023015"/>
    </source>
</evidence>
<dbReference type="Pfam" id="PF00172">
    <property type="entry name" value="Zn_clus"/>
    <property type="match status" value="1"/>
</dbReference>
<dbReference type="GO" id="GO:0043565">
    <property type="term" value="F:sequence-specific DNA binding"/>
    <property type="evidence" value="ECO:0007669"/>
    <property type="project" value="TreeGrafter"/>
</dbReference>
<accession>A0A9P6I409</accession>
<dbReference type="GeneID" id="62161576"/>
<dbReference type="Pfam" id="PF04082">
    <property type="entry name" value="Fungal_trans"/>
    <property type="match status" value="1"/>
</dbReference>
<keyword evidence="4" id="KW-0238">DNA-binding</keyword>
<dbReference type="AlphaFoldDB" id="A0A9P6I409"/>
<organism evidence="9 10">
    <name type="scientific">Colletotrichum karsti</name>
    <dbReference type="NCBI Taxonomy" id="1095194"/>
    <lineage>
        <taxon>Eukaryota</taxon>
        <taxon>Fungi</taxon>
        <taxon>Dikarya</taxon>
        <taxon>Ascomycota</taxon>
        <taxon>Pezizomycotina</taxon>
        <taxon>Sordariomycetes</taxon>
        <taxon>Hypocreomycetidae</taxon>
        <taxon>Glomerellales</taxon>
        <taxon>Glomerellaceae</taxon>
        <taxon>Colletotrichum</taxon>
        <taxon>Colletotrichum boninense species complex</taxon>
    </lineage>
</organism>
<proteinExistence type="predicted"/>
<dbReference type="GO" id="GO:0008270">
    <property type="term" value="F:zinc ion binding"/>
    <property type="evidence" value="ECO:0007669"/>
    <property type="project" value="InterPro"/>
</dbReference>
<dbReference type="CDD" id="cd00067">
    <property type="entry name" value="GAL4"/>
    <property type="match status" value="1"/>
</dbReference>
<dbReference type="GO" id="GO:0045944">
    <property type="term" value="P:positive regulation of transcription by RNA polymerase II"/>
    <property type="evidence" value="ECO:0007669"/>
    <property type="project" value="TreeGrafter"/>
</dbReference>
<evidence type="ECO:0000256" key="7">
    <source>
        <dbReference type="SAM" id="MobiDB-lite"/>
    </source>
</evidence>
<evidence type="ECO:0000256" key="1">
    <source>
        <dbReference type="ARBA" id="ARBA00004123"/>
    </source>
</evidence>
<dbReference type="Gene3D" id="4.10.240.10">
    <property type="entry name" value="Zn(2)-C6 fungal-type DNA-binding domain"/>
    <property type="match status" value="1"/>
</dbReference>
<reference evidence="9" key="1">
    <citation type="submission" date="2020-03" db="EMBL/GenBank/DDBJ databases">
        <authorList>
            <person name="He L."/>
        </authorList>
    </citation>
    <scope>NUCLEOTIDE SEQUENCE</scope>
    <source>
        <strain evidence="9">CkLH20</strain>
    </source>
</reference>
<evidence type="ECO:0000256" key="2">
    <source>
        <dbReference type="ARBA" id="ARBA00022723"/>
    </source>
</evidence>
<keyword evidence="6" id="KW-0539">Nucleus</keyword>
<feature type="domain" description="Zn(2)-C6 fungal-type" evidence="8">
    <location>
        <begin position="48"/>
        <end position="77"/>
    </location>
</feature>
<keyword evidence="10" id="KW-1185">Reference proteome</keyword>
<evidence type="ECO:0000313" key="9">
    <source>
        <dbReference type="EMBL" id="KAF9876938.1"/>
    </source>
</evidence>
<dbReference type="InterPro" id="IPR051711">
    <property type="entry name" value="Stress_Response_Reg"/>
</dbReference>
<dbReference type="GO" id="GO:0006351">
    <property type="term" value="P:DNA-templated transcription"/>
    <property type="evidence" value="ECO:0007669"/>
    <property type="project" value="InterPro"/>
</dbReference>
<evidence type="ECO:0000256" key="4">
    <source>
        <dbReference type="ARBA" id="ARBA00023125"/>
    </source>
</evidence>
<feature type="region of interest" description="Disordered" evidence="7">
    <location>
        <begin position="15"/>
        <end position="36"/>
    </location>
</feature>
<dbReference type="InterPro" id="IPR036864">
    <property type="entry name" value="Zn2-C6_fun-type_DNA-bd_sf"/>
</dbReference>
<sequence length="634" mass="71497">MDADFRPNQLKIVPYQTPGQAPEAGKKRKRRWTQVEGHNRPSLKIRNACIACREKKTRCSGHMPCIRCQQHNRQCQYMPTTALPHPSEKRDSIANPAISPVEAATTISLDQQHSDGTQAPNFHDFSPVNPSSANEASGETPDGPLQEDQYGHFHGGASEFAFLHMAKQKLASLPSMSIRFSDYPLAESGDFPPIIPPKHIADKLLRVFFDFGLTTSRFVHEPSLVESFEKLYNDGQCDGLNNDNLALIYMVMTLGSHYSRVENMYCGYAPSVRFYHMADKQLQKDTSKITFASLQARMLATHYLLNHSRMHEAWSSFGIVVRHAQALGLHRRSIFGRPCAIHDDDIDQDECALANDEDITPTSCCVTADGDFCSAAAMLHYARLSRILGTILRRFYSPVARNSNVLQLYQAATDFERSLVDWQDNLPAYLNYVVLPPSALSTMTQRQTCTLKLMFAHASLLLYRPFMLYSMDPSTSAISRLEQWVKRCHDKSIEAAKMVVNECQYLCQRGLFSRVFWLVNYMQFAAVGTLYMYSHLWPEATHVRDTAEDAMAEFPVGVEGDLVGQRYVEILSELREITAKSTAMPSMGMDLLARACTVDELPAFDDSLMDFGGSFSNLFFDVTAMDEYIADHTR</sequence>
<feature type="compositionally biased region" description="Polar residues" evidence="7">
    <location>
        <begin position="128"/>
        <end position="137"/>
    </location>
</feature>
<keyword evidence="5" id="KW-0804">Transcription</keyword>
<dbReference type="PANTHER" id="PTHR47540:SF2">
    <property type="entry name" value="ZN(II)2CYS6 TRANSCRIPTION FACTOR (EUROFUNG)"/>
    <property type="match status" value="1"/>
</dbReference>
<reference evidence="9" key="2">
    <citation type="submission" date="2020-11" db="EMBL/GenBank/DDBJ databases">
        <title>Whole genome sequencing of Colletotrichum sp.</title>
        <authorList>
            <person name="Li H."/>
        </authorList>
    </citation>
    <scope>NUCLEOTIDE SEQUENCE</scope>
    <source>
        <strain evidence="9">CkLH20</strain>
    </source>
</reference>
<dbReference type="PROSITE" id="PS50048">
    <property type="entry name" value="ZN2_CY6_FUNGAL_2"/>
    <property type="match status" value="1"/>
</dbReference>
<dbReference type="GO" id="GO:0005634">
    <property type="term" value="C:nucleus"/>
    <property type="evidence" value="ECO:0007669"/>
    <property type="project" value="UniProtKB-SubCell"/>
</dbReference>
<dbReference type="SUPFAM" id="SSF57701">
    <property type="entry name" value="Zn2/Cys6 DNA-binding domain"/>
    <property type="match status" value="1"/>
</dbReference>
<evidence type="ECO:0000313" key="10">
    <source>
        <dbReference type="Proteomes" id="UP000781932"/>
    </source>
</evidence>
<dbReference type="InterPro" id="IPR007219">
    <property type="entry name" value="XnlR_reg_dom"/>
</dbReference>
<dbReference type="CDD" id="cd12148">
    <property type="entry name" value="fungal_TF_MHR"/>
    <property type="match status" value="1"/>
</dbReference>
<dbReference type="InterPro" id="IPR001138">
    <property type="entry name" value="Zn2Cys6_DnaBD"/>
</dbReference>
<keyword evidence="2" id="KW-0479">Metal-binding</keyword>
<dbReference type="PANTHER" id="PTHR47540">
    <property type="entry name" value="THIAMINE REPRESSIBLE GENES REGULATORY PROTEIN THI5"/>
    <property type="match status" value="1"/>
</dbReference>
<dbReference type="SMART" id="SM00066">
    <property type="entry name" value="GAL4"/>
    <property type="match status" value="1"/>
</dbReference>
<dbReference type="Proteomes" id="UP000781932">
    <property type="component" value="Unassembled WGS sequence"/>
</dbReference>
<feature type="region of interest" description="Disordered" evidence="7">
    <location>
        <begin position="112"/>
        <end position="149"/>
    </location>
</feature>
<comment type="caution">
    <text evidence="9">The sequence shown here is derived from an EMBL/GenBank/DDBJ whole genome shotgun (WGS) entry which is preliminary data.</text>
</comment>
<dbReference type="RefSeq" id="XP_038746399.1">
    <property type="nucleotide sequence ID" value="XM_038888502.1"/>
</dbReference>
<dbReference type="OrthoDB" id="6486656at2759"/>
<dbReference type="GO" id="GO:0000981">
    <property type="term" value="F:DNA-binding transcription factor activity, RNA polymerase II-specific"/>
    <property type="evidence" value="ECO:0007669"/>
    <property type="project" value="InterPro"/>
</dbReference>
<evidence type="ECO:0000256" key="6">
    <source>
        <dbReference type="ARBA" id="ARBA00023242"/>
    </source>
</evidence>
<dbReference type="PROSITE" id="PS00463">
    <property type="entry name" value="ZN2_CY6_FUNGAL_1"/>
    <property type="match status" value="1"/>
</dbReference>
<protein>
    <submittedName>
        <fullName evidence="9">Fungal specific transcription factor domain protein</fullName>
    </submittedName>
</protein>
<gene>
    <name evidence="9" type="ORF">CkaCkLH20_05784</name>
</gene>
<keyword evidence="3" id="KW-0805">Transcription regulation</keyword>
<evidence type="ECO:0000259" key="8">
    <source>
        <dbReference type="PROSITE" id="PS50048"/>
    </source>
</evidence>
<comment type="subcellular location">
    <subcellularLocation>
        <location evidence="1">Nucleus</location>
    </subcellularLocation>
</comment>